<dbReference type="AlphaFoldDB" id="A0A1W9S059"/>
<evidence type="ECO:0000313" key="2">
    <source>
        <dbReference type="Proteomes" id="UP000192611"/>
    </source>
</evidence>
<name>A0A1W9S059_9BACT</name>
<dbReference type="Proteomes" id="UP000192611">
    <property type="component" value="Unassembled WGS sequence"/>
</dbReference>
<protein>
    <submittedName>
        <fullName evidence="1">Uncharacterized protein</fullName>
    </submittedName>
</protein>
<organism evidence="1 2">
    <name type="scientific">Candidatus Coatesbacteria bacterium 4484_99</name>
    <dbReference type="NCBI Taxonomy" id="1970774"/>
    <lineage>
        <taxon>Bacteria</taxon>
        <taxon>Candidatus Coatesiibacteriota</taxon>
    </lineage>
</organism>
<sequence>MSTTTKNILAGGKTVEILVSGRVNNINKRFDITTAVVSISPFTISIDDPLLPAQSSYLSVEVDGNALIEDARLSSLIESNYTDTIEVFLCYKNLKKLIFKGYLGQIERCGDFSKHRYLLKYNSGIKSIQEIGVSELAPLSPPPFSHPVRDILPYIASSLGIGRENLIVESPNITLSKPSPALIGYPRIDRDIYHNPSAITYDTKRGILYCACNSNIYSFSEDNGFKFVAGFKKKSRFRNGTICHLEYDCEEDLIRGIVSFPTTRTIDRFAGLKGEFTLDLSIKQKEIEEDRMFYHYDDVIYIRSSTLNWRAPNDGGEVVAEGIGWVQPETGGEISQFYDGTIITAEMPIGDYSYEAGSHELSIMKHSLLMEGMRVGCYLIDEMNDFSDLGFIKKIKRGEEKDTIFFDYPTRYEYNGGDRRGIIFELSSPPFSRNIFIPKVMEVDIAYADNMKPHNPVTVFRRQGYEGMEDIAISTEIGHLPMTLDIGFYAFRSQAPYISRLKRNAPTSPFYIILRERRNRFYNLSNGLKLVSERQTRGANGEQMGGDSPTCILNHIEYGDILKTSGNVYVVRRDDGTIIACLNEVEREDNYGMSGIKRVSRIVQFDPSTPDLINTLWSNKESNVEFTGNPVIKGYTLLIPARRVSKHFIETNIRIIGVEPLIAGEDVPSDYSGHNRASAKIFMEGDLRDILKEGMQIRLKDENGYTVDRDYILQNIGVNYLEDRYFCHLGYSANRFITRAYIVGAKTSYPWDYLRAYQEREDDPFSSPPGIDFGEMWEAYIESDAFRRKYTEGLEDEFCSKTLSICAGYKPEEPFIMVMDLRNNQVSEIKIPEIEVNEEKYTVEKIPNAFLPGITLNNLALPSSIRLKVKSTEIEVEDGGEYYQLPVICGTNISYKYRKYGAQFRHICVVGDRIYAFEEITGRFFTLDANLKIEDCDLLWCDETGTRAICAYKSDLYSITNPDGLILKLGTNPPDIVRYISHSDKTIEVLKKTLLSFNYIAYLSPTGTLHIRRRGSTLGYLNLDMGDIIEVDATHQPNIRKVRLCYEDGEVVAGYGTPGVRIKADYITAKGVAEYLSETYLKAINCGPMLEVKIPIHINATPLNLVKLPPRLFPHETQCHEIPKQSKTQLYMLISIDYDISQSVQTLTLMPLYEKFAISEPNQKKTV</sequence>
<gene>
    <name evidence="1" type="ORF">B6D57_04805</name>
</gene>
<accession>A0A1W9S059</accession>
<proteinExistence type="predicted"/>
<evidence type="ECO:0000313" key="1">
    <source>
        <dbReference type="EMBL" id="OQX90116.1"/>
    </source>
</evidence>
<reference evidence="2" key="1">
    <citation type="submission" date="2017-03" db="EMBL/GenBank/DDBJ databases">
        <title>Novel pathways for hydrocarbon cycling and metabolic interdependencies in hydrothermal sediment communities.</title>
        <authorList>
            <person name="Dombrowski N."/>
            <person name="Seitz K."/>
            <person name="Teske A."/>
            <person name="Baker B."/>
        </authorList>
    </citation>
    <scope>NUCLEOTIDE SEQUENCE [LARGE SCALE GENOMIC DNA]</scope>
</reference>
<comment type="caution">
    <text evidence="1">The sequence shown here is derived from an EMBL/GenBank/DDBJ whole genome shotgun (WGS) entry which is preliminary data.</text>
</comment>
<dbReference type="EMBL" id="NATQ01000100">
    <property type="protein sequence ID" value="OQX90116.1"/>
    <property type="molecule type" value="Genomic_DNA"/>
</dbReference>